<keyword evidence="5" id="KW-0611">Plant defense</keyword>
<evidence type="ECO:0000256" key="6">
    <source>
        <dbReference type="ARBA" id="ARBA00023054"/>
    </source>
</evidence>
<keyword evidence="6" id="KW-0175">Coiled coil</keyword>
<dbReference type="EMBL" id="CAJGYO010000009">
    <property type="protein sequence ID" value="CAD6253079.1"/>
    <property type="molecule type" value="Genomic_DNA"/>
</dbReference>
<evidence type="ECO:0000256" key="5">
    <source>
        <dbReference type="ARBA" id="ARBA00022821"/>
    </source>
</evidence>
<dbReference type="SUPFAM" id="SSF52540">
    <property type="entry name" value="P-loop containing nucleoside triphosphate hydrolases"/>
    <property type="match status" value="1"/>
</dbReference>
<dbReference type="Proteomes" id="UP000604825">
    <property type="component" value="Unassembled WGS sequence"/>
</dbReference>
<name>A0A811QAE7_9POAL</name>
<reference evidence="11" key="1">
    <citation type="submission" date="2020-10" db="EMBL/GenBank/DDBJ databases">
        <authorList>
            <person name="Han B."/>
            <person name="Lu T."/>
            <person name="Zhao Q."/>
            <person name="Huang X."/>
            <person name="Zhao Y."/>
        </authorList>
    </citation>
    <scope>NUCLEOTIDE SEQUENCE</scope>
</reference>
<gene>
    <name evidence="11" type="ORF">NCGR_LOCUS36718</name>
</gene>
<keyword evidence="2" id="KW-0433">Leucine-rich repeat</keyword>
<dbReference type="InterPro" id="IPR038005">
    <property type="entry name" value="RX-like_CC"/>
</dbReference>
<evidence type="ECO:0000256" key="2">
    <source>
        <dbReference type="ARBA" id="ARBA00022614"/>
    </source>
</evidence>
<protein>
    <submittedName>
        <fullName evidence="11">Uncharacterized protein</fullName>
    </submittedName>
</protein>
<dbReference type="FunFam" id="1.10.10.10:FF:000322">
    <property type="entry name" value="Probable disease resistance protein At1g63360"/>
    <property type="match status" value="1"/>
</dbReference>
<dbReference type="InterPro" id="IPR002182">
    <property type="entry name" value="NB-ARC"/>
</dbReference>
<evidence type="ECO:0000259" key="9">
    <source>
        <dbReference type="Pfam" id="PF23559"/>
    </source>
</evidence>
<proteinExistence type="inferred from homology"/>
<evidence type="ECO:0000259" key="8">
    <source>
        <dbReference type="Pfam" id="PF18052"/>
    </source>
</evidence>
<dbReference type="GO" id="GO:0009626">
    <property type="term" value="P:plant-type hypersensitive response"/>
    <property type="evidence" value="ECO:0007669"/>
    <property type="project" value="UniProtKB-ARBA"/>
</dbReference>
<evidence type="ECO:0000313" key="12">
    <source>
        <dbReference type="Proteomes" id="UP000604825"/>
    </source>
</evidence>
<dbReference type="GO" id="GO:0002758">
    <property type="term" value="P:innate immune response-activating signaling pathway"/>
    <property type="evidence" value="ECO:0007669"/>
    <property type="project" value="UniProtKB-ARBA"/>
</dbReference>
<dbReference type="InterPro" id="IPR058922">
    <property type="entry name" value="WHD_DRP"/>
</dbReference>
<dbReference type="CDD" id="cd14798">
    <property type="entry name" value="RX-CC_like"/>
    <property type="match status" value="1"/>
</dbReference>
<dbReference type="InterPro" id="IPR027417">
    <property type="entry name" value="P-loop_NTPase"/>
</dbReference>
<evidence type="ECO:0000256" key="3">
    <source>
        <dbReference type="ARBA" id="ARBA00022737"/>
    </source>
</evidence>
<feature type="domain" description="NB-ARC" evidence="7">
    <location>
        <begin position="173"/>
        <end position="337"/>
    </location>
</feature>
<dbReference type="InterPro" id="IPR042197">
    <property type="entry name" value="Apaf_helical"/>
</dbReference>
<dbReference type="PANTHER" id="PTHR23155">
    <property type="entry name" value="DISEASE RESISTANCE PROTEIN RP"/>
    <property type="match status" value="1"/>
</dbReference>
<sequence>MEIVTGALPSVITKLGELLVGEYNLQKWVKGEIMFLQAELESMKGALEKVSSTPPDRLDVQDKMWARNLRELSYDIEDNIDTFMVRGKGDESAKLHGVRKFIDRSVGLFRKVRIRHEIGTEISDIKKRVLEVHERHRRYDIDMFVDKPTTHTLVDPRLFAHYTEAKELVGIDDTRDELIKVLMDGNGVPFQQGKIVSIIGFGGLGKTTLAKAVFEKIRALFDCCAFVSVSQTPDLKKLFKGLLYDLSKINEETLDEKRLIDVVREFLKTKRYLIVMDDIWDISVWKVIKCALPDNDVGYIVITTTRNADVAENVGGAYKVKALSENNSRKLLYKRVFGIDNVDDTEKCPVEELAEVSDRILNKCAGVPLAIITMASLLACKARNKMDWYEVYRSIGTGLENNLDVENMRKILSFSYYNMPSHLKTCLLYFSMFPEDYIIEKDHLIWMWIAEGFIQSEKQGKSLFGRGESYFNELINRSMIQPIYSLSYTVYGCRVHDMVLDLICSLSSEANLVTVLNGKDQMPPSSKFRRLSIQNGKDDDSMTLTHRSLQQVRSVVVVPSASGIIPVLQSFQVLRVMDLRGCDLSQGYNLNKFLGNLFHLRYLGLGNTSIVELPEEIGNLQFLQILDIWENEISCLPSNVVQLKQLMCLNIDLSTRVPNGIGSLTSLEKLSRLSLDESNMDIIEELGQLTELRVLHISLDEWNHKLVECLHKLQKIQELTIWVQGGQTNIGGLDGWVAPRSLCNLDTRECCWFSRLPAWLNPSLVPGLSELSISVREVQQADLDILGKLPALRSLSLFVYREDFGILVGFVVGSGSFACLRYCAFMGFVGPVVLQHGAMPRLRVFKLQMSARGAREIASSYGSGLDLGLGNLASLQWFLVYLDCAAATDEEVEEFEAALRHATKIHPNHPYVGINGKRIEGTDEH</sequence>
<feature type="domain" description="Disease resistance protein winged helix" evidence="9">
    <location>
        <begin position="432"/>
        <end position="503"/>
    </location>
</feature>
<evidence type="ECO:0000259" key="7">
    <source>
        <dbReference type="Pfam" id="PF00931"/>
    </source>
</evidence>
<dbReference type="PRINTS" id="PR00364">
    <property type="entry name" value="DISEASERSIST"/>
</dbReference>
<evidence type="ECO:0000256" key="4">
    <source>
        <dbReference type="ARBA" id="ARBA00022741"/>
    </source>
</evidence>
<dbReference type="GO" id="GO:0042742">
    <property type="term" value="P:defense response to bacterium"/>
    <property type="evidence" value="ECO:0007669"/>
    <property type="project" value="UniProtKB-ARBA"/>
</dbReference>
<feature type="domain" description="Disease resistance N-terminal" evidence="8">
    <location>
        <begin position="8"/>
        <end position="91"/>
    </location>
</feature>
<dbReference type="Gene3D" id="3.80.10.10">
    <property type="entry name" value="Ribonuclease Inhibitor"/>
    <property type="match status" value="1"/>
</dbReference>
<evidence type="ECO:0000259" key="10">
    <source>
        <dbReference type="Pfam" id="PF23598"/>
    </source>
</evidence>
<feature type="domain" description="Disease resistance R13L4/SHOC-2-like LRR" evidence="10">
    <location>
        <begin position="551"/>
        <end position="911"/>
    </location>
</feature>
<dbReference type="Pfam" id="PF23598">
    <property type="entry name" value="LRR_14"/>
    <property type="match status" value="1"/>
</dbReference>
<dbReference type="Pfam" id="PF23559">
    <property type="entry name" value="WHD_DRP"/>
    <property type="match status" value="1"/>
</dbReference>
<comment type="caution">
    <text evidence="11">The sequence shown here is derived from an EMBL/GenBank/DDBJ whole genome shotgun (WGS) entry which is preliminary data.</text>
</comment>
<dbReference type="Gene3D" id="3.40.50.300">
    <property type="entry name" value="P-loop containing nucleotide triphosphate hydrolases"/>
    <property type="match status" value="1"/>
</dbReference>
<dbReference type="Pfam" id="PF00931">
    <property type="entry name" value="NB-ARC"/>
    <property type="match status" value="1"/>
</dbReference>
<dbReference type="AlphaFoldDB" id="A0A811QAE7"/>
<dbReference type="PANTHER" id="PTHR23155:SF1116">
    <property type="entry name" value="OS12G0273300 PROTEIN"/>
    <property type="match status" value="1"/>
</dbReference>
<accession>A0A811QAE7</accession>
<dbReference type="InterPro" id="IPR041118">
    <property type="entry name" value="Rx_N"/>
</dbReference>
<dbReference type="GO" id="GO:0043531">
    <property type="term" value="F:ADP binding"/>
    <property type="evidence" value="ECO:0007669"/>
    <property type="project" value="InterPro"/>
</dbReference>
<dbReference type="InterPro" id="IPR055414">
    <property type="entry name" value="LRR_R13L4/SHOC2-like"/>
</dbReference>
<organism evidence="11 12">
    <name type="scientific">Miscanthus lutarioriparius</name>
    <dbReference type="NCBI Taxonomy" id="422564"/>
    <lineage>
        <taxon>Eukaryota</taxon>
        <taxon>Viridiplantae</taxon>
        <taxon>Streptophyta</taxon>
        <taxon>Embryophyta</taxon>
        <taxon>Tracheophyta</taxon>
        <taxon>Spermatophyta</taxon>
        <taxon>Magnoliopsida</taxon>
        <taxon>Liliopsida</taxon>
        <taxon>Poales</taxon>
        <taxon>Poaceae</taxon>
        <taxon>PACMAD clade</taxon>
        <taxon>Panicoideae</taxon>
        <taxon>Andropogonodae</taxon>
        <taxon>Andropogoneae</taxon>
        <taxon>Saccharinae</taxon>
        <taxon>Miscanthus</taxon>
    </lineage>
</organism>
<dbReference type="Gene3D" id="1.10.8.430">
    <property type="entry name" value="Helical domain of apoptotic protease-activating factors"/>
    <property type="match status" value="1"/>
</dbReference>
<keyword evidence="3" id="KW-0677">Repeat</keyword>
<dbReference type="InterPro" id="IPR044974">
    <property type="entry name" value="Disease_R_plants"/>
</dbReference>
<comment type="similarity">
    <text evidence="1">Belongs to the disease resistance NB-LRR family.</text>
</comment>
<dbReference type="InterPro" id="IPR032675">
    <property type="entry name" value="LRR_dom_sf"/>
</dbReference>
<dbReference type="FunFam" id="3.40.50.300:FF:001091">
    <property type="entry name" value="Probable disease resistance protein At1g61300"/>
    <property type="match status" value="1"/>
</dbReference>
<evidence type="ECO:0000256" key="1">
    <source>
        <dbReference type="ARBA" id="ARBA00008894"/>
    </source>
</evidence>
<dbReference type="Gene3D" id="1.20.5.4130">
    <property type="match status" value="1"/>
</dbReference>
<dbReference type="OrthoDB" id="686237at2759"/>
<dbReference type="Gene3D" id="1.10.10.10">
    <property type="entry name" value="Winged helix-like DNA-binding domain superfamily/Winged helix DNA-binding domain"/>
    <property type="match status" value="1"/>
</dbReference>
<dbReference type="InterPro" id="IPR036388">
    <property type="entry name" value="WH-like_DNA-bd_sf"/>
</dbReference>
<keyword evidence="12" id="KW-1185">Reference proteome</keyword>
<dbReference type="Pfam" id="PF18052">
    <property type="entry name" value="Rx_N"/>
    <property type="match status" value="1"/>
</dbReference>
<dbReference type="SUPFAM" id="SSF52058">
    <property type="entry name" value="L domain-like"/>
    <property type="match status" value="1"/>
</dbReference>
<keyword evidence="4" id="KW-0547">Nucleotide-binding</keyword>
<evidence type="ECO:0000313" key="11">
    <source>
        <dbReference type="EMBL" id="CAD6253079.1"/>
    </source>
</evidence>